<reference evidence="1" key="2">
    <citation type="submission" date="2022-01" db="EMBL/GenBank/DDBJ databases">
        <authorList>
            <person name="Yamashiro T."/>
            <person name="Shiraishi A."/>
            <person name="Satake H."/>
            <person name="Nakayama K."/>
        </authorList>
    </citation>
    <scope>NUCLEOTIDE SEQUENCE</scope>
</reference>
<keyword evidence="2" id="KW-1185">Reference proteome</keyword>
<gene>
    <name evidence="1" type="ORF">Tco_0626580</name>
</gene>
<evidence type="ECO:0000313" key="2">
    <source>
        <dbReference type="Proteomes" id="UP001151760"/>
    </source>
</evidence>
<comment type="caution">
    <text evidence="1">The sequence shown here is derived from an EMBL/GenBank/DDBJ whole genome shotgun (WGS) entry which is preliminary data.</text>
</comment>
<proteinExistence type="predicted"/>
<protein>
    <submittedName>
        <fullName evidence="1">Uncharacterized protein</fullName>
    </submittedName>
</protein>
<dbReference type="Proteomes" id="UP001151760">
    <property type="component" value="Unassembled WGS sequence"/>
</dbReference>
<name>A0ABQ4WJZ4_9ASTR</name>
<evidence type="ECO:0000313" key="1">
    <source>
        <dbReference type="EMBL" id="GJS53218.1"/>
    </source>
</evidence>
<organism evidence="1 2">
    <name type="scientific">Tanacetum coccineum</name>
    <dbReference type="NCBI Taxonomy" id="301880"/>
    <lineage>
        <taxon>Eukaryota</taxon>
        <taxon>Viridiplantae</taxon>
        <taxon>Streptophyta</taxon>
        <taxon>Embryophyta</taxon>
        <taxon>Tracheophyta</taxon>
        <taxon>Spermatophyta</taxon>
        <taxon>Magnoliopsida</taxon>
        <taxon>eudicotyledons</taxon>
        <taxon>Gunneridae</taxon>
        <taxon>Pentapetalae</taxon>
        <taxon>asterids</taxon>
        <taxon>campanulids</taxon>
        <taxon>Asterales</taxon>
        <taxon>Asteraceae</taxon>
        <taxon>Asteroideae</taxon>
        <taxon>Anthemideae</taxon>
        <taxon>Anthemidinae</taxon>
        <taxon>Tanacetum</taxon>
    </lineage>
</organism>
<accession>A0ABQ4WJZ4</accession>
<dbReference type="EMBL" id="BQNB010008711">
    <property type="protein sequence ID" value="GJS53218.1"/>
    <property type="molecule type" value="Genomic_DNA"/>
</dbReference>
<sequence length="174" mass="19629">MRNTSITSHYHQSYSSDSKSAVLRYKSEQFQTITFERPNPSSSSKVLYPGRTVQLPTDYNSIHSCGVPKLILGIWDRTTIKSPQRTLPRPFRSPYLDIVSPHTCMSSTSYSFNSECLKFPQCIRVSSKNFLLSSNVSWKNFALFNCDCSHLALEASYGQDFCLPTSGALISQSF</sequence>
<reference evidence="1" key="1">
    <citation type="journal article" date="2022" name="Int. J. Mol. Sci.">
        <title>Draft Genome of Tanacetum Coccineum: Genomic Comparison of Closely Related Tanacetum-Family Plants.</title>
        <authorList>
            <person name="Yamashiro T."/>
            <person name="Shiraishi A."/>
            <person name="Nakayama K."/>
            <person name="Satake H."/>
        </authorList>
    </citation>
    <scope>NUCLEOTIDE SEQUENCE</scope>
</reference>